<dbReference type="PANTHER" id="PTHR11786">
    <property type="entry name" value="N-HYDROXYARYLAMINE O-ACETYLTRANSFERASE"/>
    <property type="match status" value="1"/>
</dbReference>
<reference evidence="2 3" key="1">
    <citation type="submission" date="2024-01" db="EMBL/GenBank/DDBJ databases">
        <title>A draft genome for a cacao thread blight-causing isolate of Paramarasmius palmivorus.</title>
        <authorList>
            <person name="Baruah I.K."/>
            <person name="Bukari Y."/>
            <person name="Amoako-Attah I."/>
            <person name="Meinhardt L.W."/>
            <person name="Bailey B.A."/>
            <person name="Cohen S.P."/>
        </authorList>
    </citation>
    <scope>NUCLEOTIDE SEQUENCE [LARGE SCALE GENOMIC DNA]</scope>
    <source>
        <strain evidence="2 3">GH-12</strain>
    </source>
</reference>
<dbReference type="GO" id="GO:0016407">
    <property type="term" value="F:acetyltransferase activity"/>
    <property type="evidence" value="ECO:0007669"/>
    <property type="project" value="InterPro"/>
</dbReference>
<dbReference type="PANTHER" id="PTHR11786:SF0">
    <property type="entry name" value="ARYLAMINE N-ACETYLTRANSFERASE 4-RELATED"/>
    <property type="match status" value="1"/>
</dbReference>
<proteinExistence type="inferred from homology"/>
<keyword evidence="3" id="KW-1185">Reference proteome</keyword>
<dbReference type="InterPro" id="IPR053710">
    <property type="entry name" value="Arylamine_NAT_domain_sf"/>
</dbReference>
<dbReference type="AlphaFoldDB" id="A0AAW0C520"/>
<name>A0AAW0C520_9AGAR</name>
<dbReference type="Proteomes" id="UP001383192">
    <property type="component" value="Unassembled WGS sequence"/>
</dbReference>
<dbReference type="SUPFAM" id="SSF54001">
    <property type="entry name" value="Cysteine proteinases"/>
    <property type="match status" value="1"/>
</dbReference>
<evidence type="ECO:0000313" key="2">
    <source>
        <dbReference type="EMBL" id="KAK7033583.1"/>
    </source>
</evidence>
<evidence type="ECO:0000313" key="3">
    <source>
        <dbReference type="Proteomes" id="UP001383192"/>
    </source>
</evidence>
<organism evidence="2 3">
    <name type="scientific">Paramarasmius palmivorus</name>
    <dbReference type="NCBI Taxonomy" id="297713"/>
    <lineage>
        <taxon>Eukaryota</taxon>
        <taxon>Fungi</taxon>
        <taxon>Dikarya</taxon>
        <taxon>Basidiomycota</taxon>
        <taxon>Agaricomycotina</taxon>
        <taxon>Agaricomycetes</taxon>
        <taxon>Agaricomycetidae</taxon>
        <taxon>Agaricales</taxon>
        <taxon>Marasmiineae</taxon>
        <taxon>Marasmiaceae</taxon>
        <taxon>Paramarasmius</taxon>
    </lineage>
</organism>
<evidence type="ECO:0000256" key="1">
    <source>
        <dbReference type="ARBA" id="ARBA00006547"/>
    </source>
</evidence>
<sequence length="282" mass="31758">MHYSPDRKVVVDPQGLFNRLVTNQNGSYCFGKTGLLLHMLRGLGYRVYPVQGRSNLNRGKHNVPPAFTPTTHIMLLVQPLPESNTTYMVDVGYGGSGPVRPILLREGEVVEGATPTEKHRLTRGVMPGSSSVKAYQVHMSENPAEQVWQLECLHEKEGKRNVWELVYVFDEVEKYQVDIDCSSHYVSTFDDGTMHAYSLIAVKNFWLDDSAIEHRSIGAMILAGGTLKRTMGAHSEIVKVCTTEEERVEVLREYIGETVNEAWIDNIKTRKAALRNLEKTIP</sequence>
<comment type="similarity">
    <text evidence="1">Belongs to the arylamine N-acetyltransferase family.</text>
</comment>
<dbReference type="InterPro" id="IPR001447">
    <property type="entry name" value="Arylamine_N-AcTrfase"/>
</dbReference>
<dbReference type="InterPro" id="IPR038765">
    <property type="entry name" value="Papain-like_cys_pep_sf"/>
</dbReference>
<dbReference type="EMBL" id="JAYKXP010000061">
    <property type="protein sequence ID" value="KAK7033583.1"/>
    <property type="molecule type" value="Genomic_DNA"/>
</dbReference>
<comment type="caution">
    <text evidence="2">The sequence shown here is derived from an EMBL/GenBank/DDBJ whole genome shotgun (WGS) entry which is preliminary data.</text>
</comment>
<gene>
    <name evidence="2" type="ORF">VNI00_012810</name>
</gene>
<protein>
    <recommendedName>
        <fullName evidence="4">Arylamine N-acetyltransferase</fullName>
    </recommendedName>
</protein>
<accession>A0AAW0C520</accession>
<evidence type="ECO:0008006" key="4">
    <source>
        <dbReference type="Google" id="ProtNLM"/>
    </source>
</evidence>
<dbReference type="Pfam" id="PF00797">
    <property type="entry name" value="Acetyltransf_2"/>
    <property type="match status" value="1"/>
</dbReference>
<dbReference type="Gene3D" id="3.30.2140.20">
    <property type="match status" value="1"/>
</dbReference>